<keyword evidence="3" id="KW-1185">Reference proteome</keyword>
<protein>
    <submittedName>
        <fullName evidence="2">Uncharacterized protein</fullName>
    </submittedName>
</protein>
<organism evidence="2 3">
    <name type="scientific">Colletotrichum asianum</name>
    <dbReference type="NCBI Taxonomy" id="702518"/>
    <lineage>
        <taxon>Eukaryota</taxon>
        <taxon>Fungi</taxon>
        <taxon>Dikarya</taxon>
        <taxon>Ascomycota</taxon>
        <taxon>Pezizomycotina</taxon>
        <taxon>Sordariomycetes</taxon>
        <taxon>Hypocreomycetidae</taxon>
        <taxon>Glomerellales</taxon>
        <taxon>Glomerellaceae</taxon>
        <taxon>Colletotrichum</taxon>
        <taxon>Colletotrichum gloeosporioides species complex</taxon>
    </lineage>
</organism>
<name>A0A8H3WVG4_9PEZI</name>
<gene>
    <name evidence="2" type="ORF">GQ607_000163</name>
</gene>
<accession>A0A8H3WVG4</accession>
<dbReference type="EMBL" id="WOWK01000001">
    <property type="protein sequence ID" value="KAF0332147.1"/>
    <property type="molecule type" value="Genomic_DNA"/>
</dbReference>
<feature type="region of interest" description="Disordered" evidence="1">
    <location>
        <begin position="1"/>
        <end position="43"/>
    </location>
</feature>
<feature type="compositionally biased region" description="Basic and acidic residues" evidence="1">
    <location>
        <begin position="23"/>
        <end position="43"/>
    </location>
</feature>
<comment type="caution">
    <text evidence="2">The sequence shown here is derived from an EMBL/GenBank/DDBJ whole genome shotgun (WGS) entry which is preliminary data.</text>
</comment>
<proteinExistence type="predicted"/>
<sequence>MRAQSHVIPDNGGGKADGSRAVTEGRRKQPGRAGEDGKRGWNG</sequence>
<dbReference type="AlphaFoldDB" id="A0A8H3WVG4"/>
<dbReference type="Proteomes" id="UP000434172">
    <property type="component" value="Unassembled WGS sequence"/>
</dbReference>
<evidence type="ECO:0000313" key="2">
    <source>
        <dbReference type="EMBL" id="KAF0332147.1"/>
    </source>
</evidence>
<reference evidence="2 3" key="1">
    <citation type="submission" date="2019-12" db="EMBL/GenBank/DDBJ databases">
        <title>A genome sequence resource for the geographically widespread anthracnose pathogen Colletotrichum asianum.</title>
        <authorList>
            <person name="Meng Y."/>
        </authorList>
    </citation>
    <scope>NUCLEOTIDE SEQUENCE [LARGE SCALE GENOMIC DNA]</scope>
    <source>
        <strain evidence="2 3">ICMP 18580</strain>
    </source>
</reference>
<evidence type="ECO:0000256" key="1">
    <source>
        <dbReference type="SAM" id="MobiDB-lite"/>
    </source>
</evidence>
<evidence type="ECO:0000313" key="3">
    <source>
        <dbReference type="Proteomes" id="UP000434172"/>
    </source>
</evidence>